<dbReference type="GO" id="GO:0031012">
    <property type="term" value="C:extracellular matrix"/>
    <property type="evidence" value="ECO:0007669"/>
    <property type="project" value="TreeGrafter"/>
</dbReference>
<reference evidence="4" key="2">
    <citation type="submission" date="2017-12" db="EMBL/GenBank/DDBJ databases">
        <title>Genome sequence of the Bar-tailed Godwit (Limosa lapponica baueri).</title>
        <authorList>
            <person name="Lima N.C.B."/>
            <person name="Parody-Merino A.M."/>
            <person name="Battley P.F."/>
            <person name="Fidler A.E."/>
            <person name="Prosdocimi F."/>
        </authorList>
    </citation>
    <scope>NUCLEOTIDE SEQUENCE [LARGE SCALE GENOMIC DNA]</scope>
</reference>
<keyword evidence="3" id="KW-0808">Transferase</keyword>
<dbReference type="Proteomes" id="UP000233556">
    <property type="component" value="Unassembled WGS sequence"/>
</dbReference>
<keyword evidence="3" id="KW-0548">Nucleotidyltransferase</keyword>
<feature type="region of interest" description="Disordered" evidence="1">
    <location>
        <begin position="357"/>
        <end position="388"/>
    </location>
</feature>
<proteinExistence type="predicted"/>
<feature type="domain" description="Reverse transcriptase" evidence="2">
    <location>
        <begin position="243"/>
        <end position="367"/>
    </location>
</feature>
<keyword evidence="4" id="KW-1185">Reference proteome</keyword>
<dbReference type="PANTHER" id="PTHR33395">
    <property type="entry name" value="TRANSCRIPTASE, PUTATIVE-RELATED-RELATED"/>
    <property type="match status" value="1"/>
</dbReference>
<name>A0A2I0U3W7_LIMLA</name>
<evidence type="ECO:0000256" key="1">
    <source>
        <dbReference type="SAM" id="MobiDB-lite"/>
    </source>
</evidence>
<accession>A0A2I0U3W7</accession>
<reference evidence="4" key="1">
    <citation type="submission" date="2017-11" db="EMBL/GenBank/DDBJ databases">
        <authorList>
            <person name="Lima N.C."/>
            <person name="Parody-Merino A.M."/>
            <person name="Battley P.F."/>
            <person name="Fidler A.E."/>
            <person name="Prosdocimi F."/>
        </authorList>
    </citation>
    <scope>NUCLEOTIDE SEQUENCE [LARGE SCALE GENOMIC DNA]</scope>
</reference>
<evidence type="ECO:0000259" key="2">
    <source>
        <dbReference type="Pfam" id="PF00078"/>
    </source>
</evidence>
<gene>
    <name evidence="3" type="ORF">llap_8942</name>
</gene>
<dbReference type="OrthoDB" id="416454at2759"/>
<sequence>MKLCQLDRGAQESWLIFKHRFLQSQDWCIPKSKKTGRGSRRPAWLSRELLKKLKWKKEVYSEWKKGQTAWEDYKNAIRVCKDEMRKAKASLELKLARGVKVNKMGFFNYIGGKRKMRENVSPLLNETGTTVTEDAEKAELLNAFFASVFTAQASPQEAQNLEESEKHWTKEAFPLVEEDQVKEQISELDTHKSMGPDGMYLRVLREHSSLKAIYIIFESSWRTGEVPEDWRKANVIPVFKKDKKEGLGDYRLVSLTSIPGKTMKRLILGIISKHIEEKKAIRRSQHRFTKGKSRLTNLMSSYDGMTGWIDEGRAVDVVYLDFSKAFDTISHSILIRKLRKCGLEEWTVRNNLIKRISMEKEKRREEKRREEKRREEKRREEKRREEKS</sequence>
<evidence type="ECO:0000313" key="4">
    <source>
        <dbReference type="Proteomes" id="UP000233556"/>
    </source>
</evidence>
<keyword evidence="3" id="KW-0695">RNA-directed DNA polymerase</keyword>
<dbReference type="Pfam" id="PF00078">
    <property type="entry name" value="RVT_1"/>
    <property type="match status" value="1"/>
</dbReference>
<organism evidence="3 4">
    <name type="scientific">Limosa lapponica baueri</name>
    <dbReference type="NCBI Taxonomy" id="1758121"/>
    <lineage>
        <taxon>Eukaryota</taxon>
        <taxon>Metazoa</taxon>
        <taxon>Chordata</taxon>
        <taxon>Craniata</taxon>
        <taxon>Vertebrata</taxon>
        <taxon>Euteleostomi</taxon>
        <taxon>Archelosauria</taxon>
        <taxon>Archosauria</taxon>
        <taxon>Dinosauria</taxon>
        <taxon>Saurischia</taxon>
        <taxon>Theropoda</taxon>
        <taxon>Coelurosauria</taxon>
        <taxon>Aves</taxon>
        <taxon>Neognathae</taxon>
        <taxon>Neoaves</taxon>
        <taxon>Charadriiformes</taxon>
        <taxon>Scolopacidae</taxon>
        <taxon>Limosa</taxon>
    </lineage>
</organism>
<dbReference type="PANTHER" id="PTHR33395:SF22">
    <property type="entry name" value="REVERSE TRANSCRIPTASE DOMAIN-CONTAINING PROTEIN"/>
    <property type="match status" value="1"/>
</dbReference>
<dbReference type="EMBL" id="KZ506213">
    <property type="protein sequence ID" value="PKU40746.1"/>
    <property type="molecule type" value="Genomic_DNA"/>
</dbReference>
<dbReference type="AlphaFoldDB" id="A0A2I0U3W7"/>
<dbReference type="GO" id="GO:0007508">
    <property type="term" value="P:larval heart development"/>
    <property type="evidence" value="ECO:0007669"/>
    <property type="project" value="TreeGrafter"/>
</dbReference>
<dbReference type="GO" id="GO:0061343">
    <property type="term" value="P:cell adhesion involved in heart morphogenesis"/>
    <property type="evidence" value="ECO:0007669"/>
    <property type="project" value="TreeGrafter"/>
</dbReference>
<dbReference type="InterPro" id="IPR000477">
    <property type="entry name" value="RT_dom"/>
</dbReference>
<dbReference type="GO" id="GO:0003964">
    <property type="term" value="F:RNA-directed DNA polymerase activity"/>
    <property type="evidence" value="ECO:0007669"/>
    <property type="project" value="UniProtKB-KW"/>
</dbReference>
<protein>
    <submittedName>
        <fullName evidence="3">Rna-directed dna polymerase from mobile element jockey-like</fullName>
    </submittedName>
</protein>
<evidence type="ECO:0000313" key="3">
    <source>
        <dbReference type="EMBL" id="PKU40746.1"/>
    </source>
</evidence>